<dbReference type="AlphaFoldDB" id="A0A240EK28"/>
<reference evidence="2" key="1">
    <citation type="submission" date="2016-06" db="EMBL/GenBank/DDBJ databases">
        <authorList>
            <person name="Rodrigo-Torres L."/>
            <person name="Arahal R.D."/>
            <person name="Lucena T."/>
        </authorList>
    </citation>
    <scope>NUCLEOTIDE SEQUENCE [LARGE SCALE GENOMIC DNA]</scope>
    <source>
        <strain evidence="2">CECT8203</strain>
    </source>
</reference>
<keyword evidence="2" id="KW-1185">Reference proteome</keyword>
<accession>A0A240EK28</accession>
<evidence type="ECO:0000313" key="2">
    <source>
        <dbReference type="Proteomes" id="UP000219336"/>
    </source>
</evidence>
<dbReference type="EMBL" id="OANU01000045">
    <property type="protein sequence ID" value="SNX49004.1"/>
    <property type="molecule type" value="Genomic_DNA"/>
</dbReference>
<sequence length="29" mass="3206">MKLRLGMLISLESLFGLKALNNISTILIC</sequence>
<protein>
    <submittedName>
        <fullName evidence="1">Uncharacterized protein</fullName>
    </submittedName>
</protein>
<dbReference type="Proteomes" id="UP000219336">
    <property type="component" value="Unassembled WGS sequence"/>
</dbReference>
<organism evidence="1 2">
    <name type="scientific">Vibrio thalassae</name>
    <dbReference type="NCBI Taxonomy" id="1243014"/>
    <lineage>
        <taxon>Bacteria</taxon>
        <taxon>Pseudomonadati</taxon>
        <taxon>Pseudomonadota</taxon>
        <taxon>Gammaproteobacteria</taxon>
        <taxon>Vibrionales</taxon>
        <taxon>Vibrionaceae</taxon>
        <taxon>Vibrio</taxon>
    </lineage>
</organism>
<proteinExistence type="predicted"/>
<evidence type="ECO:0000313" key="1">
    <source>
        <dbReference type="EMBL" id="SNX49004.1"/>
    </source>
</evidence>
<name>A0A240EK28_9VIBR</name>
<gene>
    <name evidence="1" type="ORF">VTH8203_02641</name>
</gene>